<gene>
    <name evidence="8" type="primary">carA</name>
    <name evidence="10" type="ORF">NBRC111893_488</name>
</gene>
<dbReference type="RefSeq" id="WP_125007789.1">
    <property type="nucleotide sequence ID" value="NZ_BEXA01000001.1"/>
</dbReference>
<keyword evidence="8" id="KW-0055">Arginine biosynthesis</keyword>
<dbReference type="GO" id="GO:0006207">
    <property type="term" value="P:'de novo' pyrimidine nucleobase biosynthetic process"/>
    <property type="evidence" value="ECO:0007669"/>
    <property type="project" value="InterPro"/>
</dbReference>
<evidence type="ECO:0000256" key="7">
    <source>
        <dbReference type="ARBA" id="ARBA00048816"/>
    </source>
</evidence>
<feature type="binding site" evidence="8">
    <location>
        <position position="279"/>
    </location>
    <ligand>
        <name>L-glutamine</name>
        <dbReference type="ChEBI" id="CHEBI:58359"/>
    </ligand>
</feature>
<dbReference type="PANTHER" id="PTHR43418">
    <property type="entry name" value="MULTIFUNCTIONAL TRYPTOPHAN BIOSYNTHESIS PROTEIN-RELATED"/>
    <property type="match status" value="1"/>
</dbReference>
<dbReference type="AlphaFoldDB" id="A0A401FJ07"/>
<protein>
    <recommendedName>
        <fullName evidence="8">Carbamoyl phosphate synthase small chain</fullName>
        <ecNumber evidence="8">6.3.5.5</ecNumber>
    </recommendedName>
    <alternativeName>
        <fullName evidence="8">Carbamoyl phosphate synthetase glutamine chain</fullName>
    </alternativeName>
</protein>
<feature type="binding site" evidence="8">
    <location>
        <position position="238"/>
    </location>
    <ligand>
        <name>L-glutamine</name>
        <dbReference type="ChEBI" id="CHEBI:58359"/>
    </ligand>
</feature>
<feature type="binding site" evidence="8">
    <location>
        <position position="282"/>
    </location>
    <ligand>
        <name>L-glutamine</name>
        <dbReference type="ChEBI" id="CHEBI:58359"/>
    </ligand>
</feature>
<dbReference type="SUPFAM" id="SSF52317">
    <property type="entry name" value="Class I glutamine amidotransferase-like"/>
    <property type="match status" value="1"/>
</dbReference>
<feature type="binding site" evidence="8">
    <location>
        <position position="281"/>
    </location>
    <ligand>
        <name>L-glutamine</name>
        <dbReference type="ChEBI" id="CHEBI:58359"/>
    </ligand>
</feature>
<evidence type="ECO:0000256" key="3">
    <source>
        <dbReference type="ARBA" id="ARBA00022598"/>
    </source>
</evidence>
<evidence type="ECO:0000256" key="5">
    <source>
        <dbReference type="ARBA" id="ARBA00022840"/>
    </source>
</evidence>
<feature type="region of interest" description="CPSase" evidence="8">
    <location>
        <begin position="1"/>
        <end position="163"/>
    </location>
</feature>
<dbReference type="Gene3D" id="3.40.50.880">
    <property type="match status" value="1"/>
</dbReference>
<dbReference type="EC" id="6.3.5.5" evidence="8"/>
<dbReference type="InterPro" id="IPR036480">
    <property type="entry name" value="CarbP_synth_ssu_N_sf"/>
</dbReference>
<feature type="binding site" evidence="8">
    <location>
        <position position="46"/>
    </location>
    <ligand>
        <name>L-glutamine</name>
        <dbReference type="ChEBI" id="CHEBI:58359"/>
    </ligand>
</feature>
<evidence type="ECO:0000313" key="10">
    <source>
        <dbReference type="EMBL" id="GAY72342.1"/>
    </source>
</evidence>
<evidence type="ECO:0000256" key="4">
    <source>
        <dbReference type="ARBA" id="ARBA00022741"/>
    </source>
</evidence>
<proteinExistence type="inferred from homology"/>
<comment type="pathway">
    <text evidence="1 8">Amino-acid biosynthesis; L-arginine biosynthesis; carbamoyl phosphate from bicarbonate: step 1/1.</text>
</comment>
<evidence type="ECO:0000313" key="11">
    <source>
        <dbReference type="Proteomes" id="UP000286974"/>
    </source>
</evidence>
<keyword evidence="8" id="KW-0665">Pyrimidine biosynthesis</keyword>
<dbReference type="GO" id="GO:0044205">
    <property type="term" value="P:'de novo' UMP biosynthetic process"/>
    <property type="evidence" value="ECO:0007669"/>
    <property type="project" value="UniProtKB-UniRule"/>
</dbReference>
<evidence type="ECO:0000256" key="1">
    <source>
        <dbReference type="ARBA" id="ARBA00005077"/>
    </source>
</evidence>
<evidence type="ECO:0000256" key="2">
    <source>
        <dbReference type="ARBA" id="ARBA00007800"/>
    </source>
</evidence>
<name>A0A401FJ07_9LACO</name>
<reference evidence="10 11" key="1">
    <citation type="submission" date="2017-11" db="EMBL/GenBank/DDBJ databases">
        <title>Draft Genome Sequence of Lactobacillus curieae NBRC 111893 isolated from Koso, a Japanese sugar-Vegetable Fermented Beverage.</title>
        <authorList>
            <person name="Chiou T.Y."/>
            <person name="Oshima K."/>
            <person name="Suda W."/>
            <person name="Hattori M."/>
            <person name="Takahashi T."/>
        </authorList>
    </citation>
    <scope>NUCLEOTIDE SEQUENCE [LARGE SCALE GENOMIC DNA]</scope>
    <source>
        <strain evidence="10 11">NBRC111893</strain>
    </source>
</reference>
<dbReference type="CDD" id="cd01744">
    <property type="entry name" value="GATase1_CPSase"/>
    <property type="match status" value="1"/>
</dbReference>
<comment type="catalytic activity">
    <reaction evidence="7 8">
        <text>hydrogencarbonate + L-glutamine + 2 ATP + H2O = carbamoyl phosphate + L-glutamate + 2 ADP + phosphate + 2 H(+)</text>
        <dbReference type="Rhea" id="RHEA:18633"/>
        <dbReference type="ChEBI" id="CHEBI:15377"/>
        <dbReference type="ChEBI" id="CHEBI:15378"/>
        <dbReference type="ChEBI" id="CHEBI:17544"/>
        <dbReference type="ChEBI" id="CHEBI:29985"/>
        <dbReference type="ChEBI" id="CHEBI:30616"/>
        <dbReference type="ChEBI" id="CHEBI:43474"/>
        <dbReference type="ChEBI" id="CHEBI:58228"/>
        <dbReference type="ChEBI" id="CHEBI:58359"/>
        <dbReference type="ChEBI" id="CHEBI:456216"/>
        <dbReference type="EC" id="6.3.5.5"/>
    </reaction>
</comment>
<dbReference type="Gene3D" id="3.50.30.20">
    <property type="entry name" value="Carbamoyl-phosphate synthase small subunit, N-terminal domain"/>
    <property type="match status" value="1"/>
</dbReference>
<feature type="binding site" evidence="8">
    <location>
        <position position="212"/>
    </location>
    <ligand>
        <name>L-glutamine</name>
        <dbReference type="ChEBI" id="CHEBI:58359"/>
    </ligand>
</feature>
<keyword evidence="11" id="KW-1185">Reference proteome</keyword>
<dbReference type="PRINTS" id="PR00096">
    <property type="entry name" value="GATASE"/>
</dbReference>
<dbReference type="OrthoDB" id="9804328at2"/>
<dbReference type="PRINTS" id="PR00099">
    <property type="entry name" value="CPSGATASE"/>
</dbReference>
<feature type="domain" description="Carbamoyl-phosphate synthase small subunit N-terminal" evidence="9">
    <location>
        <begin position="1"/>
        <end position="132"/>
    </location>
</feature>
<feature type="binding site" evidence="8">
    <location>
        <position position="241"/>
    </location>
    <ligand>
        <name>L-glutamine</name>
        <dbReference type="ChEBI" id="CHEBI:58359"/>
    </ligand>
</feature>
<keyword evidence="5 8" id="KW-0067">ATP-binding</keyword>
<keyword evidence="8" id="KW-0028">Amino-acid biosynthesis</keyword>
<dbReference type="GO" id="GO:0004359">
    <property type="term" value="F:glutaminase activity"/>
    <property type="evidence" value="ECO:0007669"/>
    <property type="project" value="RHEA"/>
</dbReference>
<evidence type="ECO:0000259" key="9">
    <source>
        <dbReference type="SMART" id="SM01097"/>
    </source>
</evidence>
<dbReference type="UniPathway" id="UPA00070">
    <property type="reaction ID" value="UER00115"/>
</dbReference>
<keyword evidence="6 8" id="KW-0315">Glutamine amidotransferase</keyword>
<accession>A0A401FJ07</accession>
<comment type="similarity">
    <text evidence="2 8">Belongs to the CarA family.</text>
</comment>
<dbReference type="SMART" id="SM01097">
    <property type="entry name" value="CPSase_sm_chain"/>
    <property type="match status" value="1"/>
</dbReference>
<evidence type="ECO:0000256" key="8">
    <source>
        <dbReference type="HAMAP-Rule" id="MF_01209"/>
    </source>
</evidence>
<comment type="catalytic activity">
    <reaction evidence="8">
        <text>L-glutamine + H2O = L-glutamate + NH4(+)</text>
        <dbReference type="Rhea" id="RHEA:15889"/>
        <dbReference type="ChEBI" id="CHEBI:15377"/>
        <dbReference type="ChEBI" id="CHEBI:28938"/>
        <dbReference type="ChEBI" id="CHEBI:29985"/>
        <dbReference type="ChEBI" id="CHEBI:58359"/>
    </reaction>
</comment>
<keyword evidence="4 8" id="KW-0547">Nucleotide-binding</keyword>
<dbReference type="InterPro" id="IPR006274">
    <property type="entry name" value="CarbamoylP_synth_ssu"/>
</dbReference>
<dbReference type="InterPro" id="IPR050472">
    <property type="entry name" value="Anth_synth/Amidotransfase"/>
</dbReference>
<dbReference type="UniPathway" id="UPA00068">
    <property type="reaction ID" value="UER00171"/>
</dbReference>
<comment type="subunit">
    <text evidence="8">Composed of two chains; the small (or glutamine) chain promotes the hydrolysis of glutamine to ammonia, which is used by the large (or ammonia) chain to synthesize carbamoyl phosphate. Tetramer of heterodimers (alpha,beta)4.</text>
</comment>
<dbReference type="STRING" id="1138822.PL11_003680"/>
<keyword evidence="3 8" id="KW-0436">Ligase</keyword>
<dbReference type="InterPro" id="IPR035686">
    <property type="entry name" value="CPSase_GATase1"/>
</dbReference>
<dbReference type="Proteomes" id="UP000286974">
    <property type="component" value="Unassembled WGS sequence"/>
</dbReference>
<dbReference type="GO" id="GO:0006541">
    <property type="term" value="P:glutamine metabolic process"/>
    <property type="evidence" value="ECO:0007669"/>
    <property type="project" value="InterPro"/>
</dbReference>
<dbReference type="EMBL" id="BEXA01000001">
    <property type="protein sequence ID" value="GAY72342.1"/>
    <property type="molecule type" value="Genomic_DNA"/>
</dbReference>
<organism evidence="10 11">
    <name type="scientific">Lentilactobacillus kosonis</name>
    <dbReference type="NCBI Taxonomy" id="2810561"/>
    <lineage>
        <taxon>Bacteria</taxon>
        <taxon>Bacillati</taxon>
        <taxon>Bacillota</taxon>
        <taxon>Bacilli</taxon>
        <taxon>Lactobacillales</taxon>
        <taxon>Lactobacillaceae</taxon>
        <taxon>Lentilactobacillus</taxon>
    </lineage>
</organism>
<dbReference type="GO" id="GO:0004088">
    <property type="term" value="F:carbamoyl-phosphate synthase (glutamine-hydrolyzing) activity"/>
    <property type="evidence" value="ECO:0007669"/>
    <property type="project" value="UniProtKB-UniRule"/>
</dbReference>
<comment type="caution">
    <text evidence="10">The sequence shown here is derived from an EMBL/GenBank/DDBJ whole genome shotgun (WGS) entry which is preliminary data.</text>
</comment>
<feature type="active site" evidence="8">
    <location>
        <position position="324"/>
    </location>
</feature>
<dbReference type="PANTHER" id="PTHR43418:SF7">
    <property type="entry name" value="CARBAMOYL-PHOSPHATE SYNTHASE SMALL CHAIN"/>
    <property type="match status" value="1"/>
</dbReference>
<dbReference type="HAMAP" id="MF_01209">
    <property type="entry name" value="CPSase_S_chain"/>
    <property type="match status" value="1"/>
</dbReference>
<dbReference type="PRINTS" id="PR00097">
    <property type="entry name" value="ANTSNTHASEII"/>
</dbReference>
<dbReference type="SUPFAM" id="SSF52021">
    <property type="entry name" value="Carbamoyl phosphate synthetase, small subunit N-terminal domain"/>
    <property type="match status" value="1"/>
</dbReference>
<dbReference type="GO" id="GO:0006526">
    <property type="term" value="P:L-arginine biosynthetic process"/>
    <property type="evidence" value="ECO:0007669"/>
    <property type="project" value="UniProtKB-UniRule"/>
</dbReference>
<feature type="active site" evidence="8">
    <location>
        <position position="322"/>
    </location>
</feature>
<dbReference type="InterPro" id="IPR002474">
    <property type="entry name" value="CarbamoylP_synth_ssu_N"/>
</dbReference>
<evidence type="ECO:0000256" key="6">
    <source>
        <dbReference type="ARBA" id="ARBA00022962"/>
    </source>
</evidence>
<comment type="function">
    <text evidence="8">Small subunit of the glutamine-dependent carbamoyl phosphate synthetase (CPSase). CPSase catalyzes the formation of carbamoyl phosphate from the ammonia moiety of glutamine, carbonate, and phosphate donated by ATP, constituting the first step of 2 biosynthetic pathways, one leading to arginine and/or urea and the other to pyrimidine nucleotides. The small subunit (glutamine amidotransferase) binds and cleaves glutamine to supply the large subunit with the substrate ammonia.</text>
</comment>
<feature type="active site" description="Nucleophile" evidence="8">
    <location>
        <position position="237"/>
    </location>
</feature>
<feature type="binding site" evidence="8">
    <location>
        <position position="210"/>
    </location>
    <ligand>
        <name>L-glutamine</name>
        <dbReference type="ChEBI" id="CHEBI:58359"/>
    </ligand>
</feature>
<dbReference type="PROSITE" id="PS51273">
    <property type="entry name" value="GATASE_TYPE_1"/>
    <property type="match status" value="1"/>
</dbReference>
<sequence>MKKYLTLADGQTFIGEAHGDKTAEIEGELVFTTSMTGYQETITDPSYDGQIILFTSPLIGNYGVSEGINQSSSITARAVIVREMTAEVYHYQSKTTMNDFLKAAGVPAISGIDTRHLTKIIRHFGTMNASLTNQPVSYEQIANLSETSGFRTNITPSSSNRPVVVIDFGVKNNIVKLLQAQNVPTTVVSPNSTLADIKALEPSGILLSNGPGDPTDYTELLPTIQALQEKYPIFGICLGHQLLALANGATTYKLPFGHRGINHPVKDLTTGNIFITSQNHGYAVDVDSLANTPLELTAEDVNDKTCEGLQYPGKPVFSVQFHPEAAPGPHEATKLFNKFVNYVHGGTTNA</sequence>
<dbReference type="NCBIfam" id="NF009475">
    <property type="entry name" value="PRK12838.1"/>
    <property type="match status" value="1"/>
</dbReference>
<dbReference type="Pfam" id="PF00988">
    <property type="entry name" value="CPSase_sm_chain"/>
    <property type="match status" value="1"/>
</dbReference>
<comment type="pathway">
    <text evidence="8">Pyrimidine metabolism; UMP biosynthesis via de novo pathway; (S)-dihydroorotate from bicarbonate: step 1/3.</text>
</comment>
<dbReference type="InterPro" id="IPR017926">
    <property type="entry name" value="GATASE"/>
</dbReference>
<dbReference type="GO" id="GO:0005524">
    <property type="term" value="F:ATP binding"/>
    <property type="evidence" value="ECO:0007669"/>
    <property type="project" value="UniProtKB-UniRule"/>
</dbReference>
<dbReference type="Pfam" id="PF00117">
    <property type="entry name" value="GATase"/>
    <property type="match status" value="1"/>
</dbReference>
<dbReference type="NCBIfam" id="TIGR01368">
    <property type="entry name" value="CPSaseIIsmall"/>
    <property type="match status" value="1"/>
</dbReference>
<dbReference type="InterPro" id="IPR029062">
    <property type="entry name" value="Class_I_gatase-like"/>
</dbReference>